<accession>A0AA86ILE7</accession>
<dbReference type="EMBL" id="CP025742">
    <property type="protein sequence ID" value="AYA49059.1"/>
    <property type="molecule type" value="Genomic_DNA"/>
</dbReference>
<gene>
    <name evidence="1" type="ORF">RSP824_21930</name>
</gene>
<name>A0AA86ILE7_RALSL</name>
<reference evidence="2" key="1">
    <citation type="submission" date="2018-01" db="EMBL/GenBank/DDBJ databases">
        <title>Raltonia solanacearum P824 infects blueberry.</title>
        <authorList>
            <person name="Bocsanczy A.M."/>
            <person name="Norman D.J."/>
        </authorList>
    </citation>
    <scope>NUCLEOTIDE SEQUENCE [LARGE SCALE GENOMIC DNA]</scope>
    <source>
        <strain evidence="2">P824</strain>
    </source>
</reference>
<organism evidence="1 2">
    <name type="scientific">Ralstonia solanacearum</name>
    <name type="common">Pseudomonas solanacearum</name>
    <dbReference type="NCBI Taxonomy" id="305"/>
    <lineage>
        <taxon>Bacteria</taxon>
        <taxon>Pseudomonadati</taxon>
        <taxon>Pseudomonadota</taxon>
        <taxon>Betaproteobacteria</taxon>
        <taxon>Burkholderiales</taxon>
        <taxon>Burkholderiaceae</taxon>
        <taxon>Ralstonia</taxon>
        <taxon>Ralstonia solanacearum species complex</taxon>
    </lineage>
</organism>
<dbReference type="Proteomes" id="UP000262427">
    <property type="component" value="Chromosome MP"/>
</dbReference>
<evidence type="ECO:0000313" key="1">
    <source>
        <dbReference type="EMBL" id="AYA49059.1"/>
    </source>
</evidence>
<evidence type="ECO:0000313" key="2">
    <source>
        <dbReference type="Proteomes" id="UP000262427"/>
    </source>
</evidence>
<dbReference type="AlphaFoldDB" id="A0AA86ILE7"/>
<protein>
    <submittedName>
        <fullName evidence="1">Uncharacterized protein</fullName>
    </submittedName>
</protein>
<sequence>MDWTKQGGMKQFDDLLLDIYRAAREVPLAPFGSIRLSAARELPMIRNCNRYIRRKEFLPKIGHTSRPITRVAGAVNR</sequence>
<proteinExistence type="predicted"/>